<evidence type="ECO:0000256" key="3">
    <source>
        <dbReference type="RuleBase" id="RU362042"/>
    </source>
</evidence>
<dbReference type="Gene3D" id="2.60.40.3830">
    <property type="match status" value="1"/>
</dbReference>
<protein>
    <recommendedName>
        <fullName evidence="3">Signal peptidase I</fullName>
        <ecNumber evidence="3">3.4.21.89</ecNumber>
    </recommendedName>
</protein>
<dbReference type="PANTHER" id="PTHR43390">
    <property type="entry name" value="SIGNAL PEPTIDASE I"/>
    <property type="match status" value="1"/>
</dbReference>
<gene>
    <name evidence="5" type="ORF">J2Z66_002618</name>
</gene>
<dbReference type="InterPro" id="IPR036286">
    <property type="entry name" value="LexA/Signal_pep-like_sf"/>
</dbReference>
<evidence type="ECO:0000256" key="1">
    <source>
        <dbReference type="ARBA" id="ARBA00004401"/>
    </source>
</evidence>
<proteinExistence type="inferred from homology"/>
<comment type="subcellular location">
    <subcellularLocation>
        <location evidence="1">Cell membrane</location>
        <topology evidence="1">Single-pass type II membrane protein</topology>
    </subcellularLocation>
    <subcellularLocation>
        <location evidence="3">Membrane</location>
        <topology evidence="3">Single-pass type II membrane protein</topology>
    </subcellularLocation>
</comment>
<name>A0ABS4ITV1_9BACL</name>
<dbReference type="EMBL" id="JAGGLB010000007">
    <property type="protein sequence ID" value="MBP1991011.1"/>
    <property type="molecule type" value="Genomic_DNA"/>
</dbReference>
<dbReference type="PANTHER" id="PTHR43390:SF1">
    <property type="entry name" value="CHLOROPLAST PROCESSING PEPTIDASE"/>
    <property type="match status" value="1"/>
</dbReference>
<comment type="catalytic activity">
    <reaction evidence="3">
        <text>Cleavage of hydrophobic, N-terminal signal or leader sequences from secreted and periplasmic proteins.</text>
        <dbReference type="EC" id="3.4.21.89"/>
    </reaction>
</comment>
<evidence type="ECO:0000313" key="5">
    <source>
        <dbReference type="EMBL" id="MBP1991011.1"/>
    </source>
</evidence>
<dbReference type="RefSeq" id="WP_209971763.1">
    <property type="nucleotide sequence ID" value="NZ_JAGGLB010000007.1"/>
</dbReference>
<organism evidence="5 6">
    <name type="scientific">Paenibacillus eucommiae</name>
    <dbReference type="NCBI Taxonomy" id="1355755"/>
    <lineage>
        <taxon>Bacteria</taxon>
        <taxon>Bacillati</taxon>
        <taxon>Bacillota</taxon>
        <taxon>Bacilli</taxon>
        <taxon>Bacillales</taxon>
        <taxon>Paenibacillaceae</taxon>
        <taxon>Paenibacillus</taxon>
    </lineage>
</organism>
<evidence type="ECO:0000256" key="2">
    <source>
        <dbReference type="ARBA" id="ARBA00009370"/>
    </source>
</evidence>
<evidence type="ECO:0000313" key="6">
    <source>
        <dbReference type="Proteomes" id="UP001519287"/>
    </source>
</evidence>
<evidence type="ECO:0000259" key="4">
    <source>
        <dbReference type="Pfam" id="PF10502"/>
    </source>
</evidence>
<feature type="domain" description="Peptidase S26" evidence="4">
    <location>
        <begin position="62"/>
        <end position="206"/>
    </location>
</feature>
<comment type="similarity">
    <text evidence="2 3">Belongs to the peptidase S26 family.</text>
</comment>
<comment type="caution">
    <text evidence="5">The sequence shown here is derived from an EMBL/GenBank/DDBJ whole genome shotgun (WGS) entry which is preliminary data.</text>
</comment>
<accession>A0ABS4ITV1</accession>
<dbReference type="NCBIfam" id="TIGR02227">
    <property type="entry name" value="sigpep_I_bact"/>
    <property type="match status" value="1"/>
</dbReference>
<keyword evidence="3" id="KW-0645">Protease</keyword>
<dbReference type="PROSITE" id="PS51257">
    <property type="entry name" value="PROKAR_LIPOPROTEIN"/>
    <property type="match status" value="1"/>
</dbReference>
<dbReference type="SUPFAM" id="SSF51306">
    <property type="entry name" value="LexA/Signal peptidase"/>
    <property type="match status" value="1"/>
</dbReference>
<dbReference type="PRINTS" id="PR00727">
    <property type="entry name" value="LEADERPTASE"/>
</dbReference>
<dbReference type="InterPro" id="IPR019533">
    <property type="entry name" value="Peptidase_S26"/>
</dbReference>
<reference evidence="5 6" key="1">
    <citation type="submission" date="2021-03" db="EMBL/GenBank/DDBJ databases">
        <title>Genomic Encyclopedia of Type Strains, Phase IV (KMG-IV): sequencing the most valuable type-strain genomes for metagenomic binning, comparative biology and taxonomic classification.</title>
        <authorList>
            <person name="Goeker M."/>
        </authorList>
    </citation>
    <scope>NUCLEOTIDE SEQUENCE [LARGE SCALE GENOMIC DNA]</scope>
    <source>
        <strain evidence="5 6">DSM 26048</strain>
    </source>
</reference>
<keyword evidence="6" id="KW-1185">Reference proteome</keyword>
<dbReference type="Pfam" id="PF10502">
    <property type="entry name" value="Peptidase_S26"/>
    <property type="match status" value="1"/>
</dbReference>
<dbReference type="Proteomes" id="UP001519287">
    <property type="component" value="Unassembled WGS sequence"/>
</dbReference>
<dbReference type="InterPro" id="IPR000223">
    <property type="entry name" value="Pept_S26A_signal_pept_1"/>
</dbReference>
<sequence length="342" mass="38322">MLSIKGGFLFFALVSLLIGCEGEVLHDYATQIKLPTVKAEDENLVMLIQYDGMLGYENFSREELVIDTNYYKTHSLQRGDVVYLEKDPSLHKDTDPLLRVIALEGETLRIHTGQIYIDDKKLDTFYGRPAGPGLNELKKEYREAYGLEDYEKQNLSNRIKNFQNDNLESLKIPQGSVYLMGDNRWRAWDSQVVGPIPIKGIVGKVSGFLEKHPWKISSSFAISKLVPEGSHEGKVWQLRGERGRFAINNKPVFAGVPFRTPWFFWGTSEELAGSPKIIAVRENNEKDRKVVFAAGGVSGPLAGANGHIPTGSMTLPEPGLWRLEAYIGDPYFGSIVVNVEAK</sequence>
<keyword evidence="3" id="KW-0378">Hydrolase</keyword>
<dbReference type="EC" id="3.4.21.89" evidence="3"/>
<dbReference type="CDD" id="cd06530">
    <property type="entry name" value="S26_SPase_I"/>
    <property type="match status" value="1"/>
</dbReference>